<feature type="region of interest" description="Disordered" evidence="1">
    <location>
        <begin position="131"/>
        <end position="156"/>
    </location>
</feature>
<keyword evidence="3" id="KW-1185">Reference proteome</keyword>
<evidence type="ECO:0000256" key="1">
    <source>
        <dbReference type="SAM" id="MobiDB-lite"/>
    </source>
</evidence>
<feature type="compositionally biased region" description="Basic and acidic residues" evidence="1">
    <location>
        <begin position="131"/>
        <end position="142"/>
    </location>
</feature>
<reference evidence="2 3" key="1">
    <citation type="journal article" date="2012" name="J. Bacteriol.">
        <title>Genome Sequence of the Filamentous Bacterium Fibrisoma limi BUZ 3T.</title>
        <authorList>
            <person name="Filippini M."/>
            <person name="Qi W."/>
            <person name="Jaenicke S."/>
            <person name="Goesmann A."/>
            <person name="Smits T.H."/>
            <person name="Bagheri H.C."/>
        </authorList>
    </citation>
    <scope>NUCLEOTIDE SEQUENCE [LARGE SCALE GENOMIC DNA]</scope>
    <source>
        <strain evidence="3">BUZ 3T</strain>
    </source>
</reference>
<accession>I2GDZ6</accession>
<gene>
    <name evidence="2" type="ORF">BN8_01095</name>
</gene>
<evidence type="ECO:0000313" key="3">
    <source>
        <dbReference type="Proteomes" id="UP000009309"/>
    </source>
</evidence>
<proteinExistence type="predicted"/>
<comment type="caution">
    <text evidence="2">The sequence shown here is derived from an EMBL/GenBank/DDBJ whole genome shotgun (WGS) entry which is preliminary data.</text>
</comment>
<dbReference type="OrthoDB" id="951070at2"/>
<sequence>MKNKPLHFFSPSDNELPAPEKVVKAEPLKGSVSSAGKLVFPLKTIEGLGLNPSEARFKIGTPQGKRKLKSLYLIPTSDDTENTFELSKVGRTYGIPLSGILQKQGVDYSTNKLGFSVKPFDYEEGTTGYELRLEEVSDEPRVPKPRGRRPKNQAAS</sequence>
<dbReference type="EMBL" id="CAIT01000005">
    <property type="protein sequence ID" value="CCH52121.1"/>
    <property type="molecule type" value="Genomic_DNA"/>
</dbReference>
<feature type="compositionally biased region" description="Basic residues" evidence="1">
    <location>
        <begin position="143"/>
        <end position="156"/>
    </location>
</feature>
<organism evidence="2 3">
    <name type="scientific">Fibrisoma limi BUZ 3</name>
    <dbReference type="NCBI Taxonomy" id="1185876"/>
    <lineage>
        <taxon>Bacteria</taxon>
        <taxon>Pseudomonadati</taxon>
        <taxon>Bacteroidota</taxon>
        <taxon>Cytophagia</taxon>
        <taxon>Cytophagales</taxon>
        <taxon>Spirosomataceae</taxon>
        <taxon>Fibrisoma</taxon>
    </lineage>
</organism>
<evidence type="ECO:0000313" key="2">
    <source>
        <dbReference type="EMBL" id="CCH52121.1"/>
    </source>
</evidence>
<dbReference type="RefSeq" id="WP_009280705.1">
    <property type="nucleotide sequence ID" value="NZ_CAIT01000005.1"/>
</dbReference>
<protein>
    <submittedName>
        <fullName evidence="2">Uncharacterized protein</fullName>
    </submittedName>
</protein>
<dbReference type="Proteomes" id="UP000009309">
    <property type="component" value="Unassembled WGS sequence"/>
</dbReference>
<name>I2GDZ6_9BACT</name>
<dbReference type="AlphaFoldDB" id="I2GDZ6"/>
<dbReference type="eggNOG" id="ENOG5032UTH">
    <property type="taxonomic scope" value="Bacteria"/>
</dbReference>